<dbReference type="Pfam" id="PF24917">
    <property type="entry name" value="BLTP3A_B"/>
    <property type="match status" value="1"/>
</dbReference>
<feature type="compositionally biased region" description="Polar residues" evidence="2">
    <location>
        <begin position="144"/>
        <end position="162"/>
    </location>
</feature>
<feature type="region of interest" description="Disordered" evidence="2">
    <location>
        <begin position="1"/>
        <end position="48"/>
    </location>
</feature>
<organism evidence="3 4">
    <name type="scientific">Drosophila simulans</name>
    <name type="common">Fruit fly</name>
    <dbReference type="NCBI Taxonomy" id="7240"/>
    <lineage>
        <taxon>Eukaryota</taxon>
        <taxon>Metazoa</taxon>
        <taxon>Ecdysozoa</taxon>
        <taxon>Arthropoda</taxon>
        <taxon>Hexapoda</taxon>
        <taxon>Insecta</taxon>
        <taxon>Pterygota</taxon>
        <taxon>Neoptera</taxon>
        <taxon>Endopterygota</taxon>
        <taxon>Diptera</taxon>
        <taxon>Brachycera</taxon>
        <taxon>Muscomorpha</taxon>
        <taxon>Ephydroidea</taxon>
        <taxon>Drosophilidae</taxon>
        <taxon>Drosophila</taxon>
        <taxon>Sophophora</taxon>
    </lineage>
</organism>
<accession>B4Q365</accession>
<evidence type="ECO:0000256" key="2">
    <source>
        <dbReference type="SAM" id="MobiDB-lite"/>
    </source>
</evidence>
<feature type="compositionally biased region" description="Low complexity" evidence="2">
    <location>
        <begin position="14"/>
        <end position="44"/>
    </location>
</feature>
<dbReference type="PANTHER" id="PTHR22774">
    <property type="entry name" value="CHOREIN N-TERMINAL DOMAIN-CONTAINING PROTEIN"/>
    <property type="match status" value="1"/>
</dbReference>
<dbReference type="AlphaFoldDB" id="B4Q365"/>
<feature type="compositionally biased region" description="Polar residues" evidence="2">
    <location>
        <begin position="1"/>
        <end position="11"/>
    </location>
</feature>
<dbReference type="OrthoDB" id="43807at2759"/>
<feature type="region of interest" description="Disordered" evidence="2">
    <location>
        <begin position="143"/>
        <end position="163"/>
    </location>
</feature>
<dbReference type="Bgee" id="FBgn0194703">
    <property type="expression patterns" value="Expressed in adult organism and 3 other cell types or tissues"/>
</dbReference>
<dbReference type="HOGENOM" id="CLU_047312_0_0_1"/>
<dbReference type="PANTHER" id="PTHR22774:SF11">
    <property type="entry name" value="CHOREIN N-TERMINAL DOMAIN-CONTAINING PROTEIN"/>
    <property type="match status" value="1"/>
</dbReference>
<dbReference type="OMA" id="PFTNDNM"/>
<keyword evidence="4" id="KW-1185">Reference proteome</keyword>
<evidence type="ECO:0000256" key="1">
    <source>
        <dbReference type="SAM" id="Coils"/>
    </source>
</evidence>
<reference evidence="3 4" key="1">
    <citation type="journal article" date="2007" name="Nature">
        <title>Evolution of genes and genomes on the Drosophila phylogeny.</title>
        <authorList>
            <consortium name="Drosophila 12 Genomes Consortium"/>
            <person name="Clark A.G."/>
            <person name="Eisen M.B."/>
            <person name="Smith D.R."/>
            <person name="Bergman C.M."/>
            <person name="Oliver B."/>
            <person name="Markow T.A."/>
            <person name="Kaufman T.C."/>
            <person name="Kellis M."/>
            <person name="Gelbart W."/>
            <person name="Iyer V.N."/>
            <person name="Pollard D.A."/>
            <person name="Sackton T.B."/>
            <person name="Larracuente A.M."/>
            <person name="Singh N.D."/>
            <person name="Abad J.P."/>
            <person name="Abt D.N."/>
            <person name="Adryan B."/>
            <person name="Aguade M."/>
            <person name="Akashi H."/>
            <person name="Anderson W.W."/>
            <person name="Aquadro C.F."/>
            <person name="Ardell D.H."/>
            <person name="Arguello R."/>
            <person name="Artieri C.G."/>
            <person name="Barbash D.A."/>
            <person name="Barker D."/>
            <person name="Barsanti P."/>
            <person name="Batterham P."/>
            <person name="Batzoglou S."/>
            <person name="Begun D."/>
            <person name="Bhutkar A."/>
            <person name="Blanco E."/>
            <person name="Bosak S.A."/>
            <person name="Bradley R.K."/>
            <person name="Brand A.D."/>
            <person name="Brent M.R."/>
            <person name="Brooks A.N."/>
            <person name="Brown R.H."/>
            <person name="Butlin R.K."/>
            <person name="Caggese C."/>
            <person name="Calvi B.R."/>
            <person name="Bernardo de Carvalho A."/>
            <person name="Caspi A."/>
            <person name="Castrezana S."/>
            <person name="Celniker S.E."/>
            <person name="Chang J.L."/>
            <person name="Chapple C."/>
            <person name="Chatterji S."/>
            <person name="Chinwalla A."/>
            <person name="Civetta A."/>
            <person name="Clifton S.W."/>
            <person name="Comeron J.M."/>
            <person name="Costello J.C."/>
            <person name="Coyne J.A."/>
            <person name="Daub J."/>
            <person name="David R.G."/>
            <person name="Delcher A.L."/>
            <person name="Delehaunty K."/>
            <person name="Do C.B."/>
            <person name="Ebling H."/>
            <person name="Edwards K."/>
            <person name="Eickbush T."/>
            <person name="Evans J.D."/>
            <person name="Filipski A."/>
            <person name="Findeiss S."/>
            <person name="Freyhult E."/>
            <person name="Fulton L."/>
            <person name="Fulton R."/>
            <person name="Garcia A.C."/>
            <person name="Gardiner A."/>
            <person name="Garfield D.A."/>
            <person name="Garvin B.E."/>
            <person name="Gibson G."/>
            <person name="Gilbert D."/>
            <person name="Gnerre S."/>
            <person name="Godfrey J."/>
            <person name="Good R."/>
            <person name="Gotea V."/>
            <person name="Gravely B."/>
            <person name="Greenberg A.J."/>
            <person name="Griffiths-Jones S."/>
            <person name="Gross S."/>
            <person name="Guigo R."/>
            <person name="Gustafson E.A."/>
            <person name="Haerty W."/>
            <person name="Hahn M.W."/>
            <person name="Halligan D.L."/>
            <person name="Halpern A.L."/>
            <person name="Halter G.M."/>
            <person name="Han M.V."/>
            <person name="Heger A."/>
            <person name="Hillier L."/>
            <person name="Hinrichs A.S."/>
            <person name="Holmes I."/>
            <person name="Hoskins R.A."/>
            <person name="Hubisz M.J."/>
            <person name="Hultmark D."/>
            <person name="Huntley M.A."/>
            <person name="Jaffe D.B."/>
            <person name="Jagadeeshan S."/>
            <person name="Jeck W.R."/>
            <person name="Johnson J."/>
            <person name="Jones C.D."/>
            <person name="Jordan W.C."/>
            <person name="Karpen G.H."/>
            <person name="Kataoka E."/>
            <person name="Keightley P.D."/>
            <person name="Kheradpour P."/>
            <person name="Kirkness E.F."/>
            <person name="Koerich L.B."/>
            <person name="Kristiansen K."/>
            <person name="Kudrna D."/>
            <person name="Kulathinal R.J."/>
            <person name="Kumar S."/>
            <person name="Kwok R."/>
            <person name="Lander E."/>
            <person name="Langley C.H."/>
            <person name="Lapoint R."/>
            <person name="Lazzaro B.P."/>
            <person name="Lee S.J."/>
            <person name="Levesque L."/>
            <person name="Li R."/>
            <person name="Lin C.F."/>
            <person name="Lin M.F."/>
            <person name="Lindblad-Toh K."/>
            <person name="Llopart A."/>
            <person name="Long M."/>
            <person name="Low L."/>
            <person name="Lozovsky E."/>
            <person name="Lu J."/>
            <person name="Luo M."/>
            <person name="Machado C.A."/>
            <person name="Makalowski W."/>
            <person name="Marzo M."/>
            <person name="Matsuda M."/>
            <person name="Matzkin L."/>
            <person name="McAllister B."/>
            <person name="McBride C.S."/>
            <person name="McKernan B."/>
            <person name="McKernan K."/>
            <person name="Mendez-Lago M."/>
            <person name="Minx P."/>
            <person name="Mollenhauer M.U."/>
            <person name="Montooth K."/>
            <person name="Mount S.M."/>
            <person name="Mu X."/>
            <person name="Myers E."/>
            <person name="Negre B."/>
            <person name="Newfeld S."/>
            <person name="Nielsen R."/>
            <person name="Noor M.A."/>
            <person name="O'Grady P."/>
            <person name="Pachter L."/>
            <person name="Papaceit M."/>
            <person name="Parisi M.J."/>
            <person name="Parisi M."/>
            <person name="Parts L."/>
            <person name="Pedersen J.S."/>
            <person name="Pesole G."/>
            <person name="Phillippy A.M."/>
            <person name="Ponting C.P."/>
            <person name="Pop M."/>
            <person name="Porcelli D."/>
            <person name="Powell J.R."/>
            <person name="Prohaska S."/>
            <person name="Pruitt K."/>
            <person name="Puig M."/>
            <person name="Quesneville H."/>
            <person name="Ram K.R."/>
            <person name="Rand D."/>
            <person name="Rasmussen M.D."/>
            <person name="Reed L.K."/>
            <person name="Reenan R."/>
            <person name="Reily A."/>
            <person name="Remington K.A."/>
            <person name="Rieger T.T."/>
            <person name="Ritchie M.G."/>
            <person name="Robin C."/>
            <person name="Rogers Y.H."/>
            <person name="Rohde C."/>
            <person name="Rozas J."/>
            <person name="Rubenfield M.J."/>
            <person name="Ruiz A."/>
            <person name="Russo S."/>
            <person name="Salzberg S.L."/>
            <person name="Sanchez-Gracia A."/>
            <person name="Saranga D.J."/>
            <person name="Sato H."/>
            <person name="Schaeffer S.W."/>
            <person name="Schatz M.C."/>
            <person name="Schlenke T."/>
            <person name="Schwartz R."/>
            <person name="Segarra C."/>
            <person name="Singh R.S."/>
            <person name="Sirot L."/>
            <person name="Sirota M."/>
            <person name="Sisneros N.B."/>
            <person name="Smith C.D."/>
            <person name="Smith T.F."/>
            <person name="Spieth J."/>
            <person name="Stage D.E."/>
            <person name="Stark A."/>
            <person name="Stephan W."/>
            <person name="Strausberg R.L."/>
            <person name="Strempel S."/>
            <person name="Sturgill D."/>
            <person name="Sutton G."/>
            <person name="Sutton G.G."/>
            <person name="Tao W."/>
            <person name="Teichmann S."/>
            <person name="Tobari Y.N."/>
            <person name="Tomimura Y."/>
            <person name="Tsolas J.M."/>
            <person name="Valente V.L."/>
            <person name="Venter E."/>
            <person name="Venter J.C."/>
            <person name="Vicario S."/>
            <person name="Vieira F.G."/>
            <person name="Vilella A.J."/>
            <person name="Villasante A."/>
            <person name="Walenz B."/>
            <person name="Wang J."/>
            <person name="Wasserman M."/>
            <person name="Watts T."/>
            <person name="Wilson D."/>
            <person name="Wilson R.K."/>
            <person name="Wing R.A."/>
            <person name="Wolfner M.F."/>
            <person name="Wong A."/>
            <person name="Wong G.K."/>
            <person name="Wu C.I."/>
            <person name="Wu G."/>
            <person name="Yamamoto D."/>
            <person name="Yang H.P."/>
            <person name="Yang S.P."/>
            <person name="Yorke J.A."/>
            <person name="Yoshida K."/>
            <person name="Zdobnov E."/>
            <person name="Zhang P."/>
            <person name="Zhang Y."/>
            <person name="Zimin A.V."/>
            <person name="Baldwin J."/>
            <person name="Abdouelleil A."/>
            <person name="Abdulkadir J."/>
            <person name="Abebe A."/>
            <person name="Abera B."/>
            <person name="Abreu J."/>
            <person name="Acer S.C."/>
            <person name="Aftuck L."/>
            <person name="Alexander A."/>
            <person name="An P."/>
            <person name="Anderson E."/>
            <person name="Anderson S."/>
            <person name="Arachi H."/>
            <person name="Azer M."/>
            <person name="Bachantsang P."/>
            <person name="Barry A."/>
            <person name="Bayul T."/>
            <person name="Berlin A."/>
            <person name="Bessette D."/>
            <person name="Bloom T."/>
            <person name="Blye J."/>
            <person name="Boguslavskiy L."/>
            <person name="Bonnet C."/>
            <person name="Boukhgalter B."/>
            <person name="Bourzgui I."/>
            <person name="Brown A."/>
            <person name="Cahill P."/>
            <person name="Channer S."/>
            <person name="Cheshatsang Y."/>
            <person name="Chuda L."/>
            <person name="Citroen M."/>
            <person name="Collymore A."/>
            <person name="Cooke P."/>
            <person name="Costello M."/>
            <person name="D'Aco K."/>
            <person name="Daza R."/>
            <person name="De Haan G."/>
            <person name="DeGray S."/>
            <person name="DeMaso C."/>
            <person name="Dhargay N."/>
            <person name="Dooley K."/>
            <person name="Dooley E."/>
            <person name="Doricent M."/>
            <person name="Dorje P."/>
            <person name="Dorjee K."/>
            <person name="Dupes A."/>
            <person name="Elong R."/>
            <person name="Falk J."/>
            <person name="Farina A."/>
            <person name="Faro S."/>
            <person name="Ferguson D."/>
            <person name="Fisher S."/>
            <person name="Foley C.D."/>
            <person name="Franke A."/>
            <person name="Friedrich D."/>
            <person name="Gadbois L."/>
            <person name="Gearin G."/>
            <person name="Gearin C.R."/>
            <person name="Giannoukos G."/>
            <person name="Goode T."/>
            <person name="Graham J."/>
            <person name="Grandbois E."/>
            <person name="Grewal S."/>
            <person name="Gyaltsen K."/>
            <person name="Hafez N."/>
            <person name="Hagos B."/>
            <person name="Hall J."/>
            <person name="Henson C."/>
            <person name="Hollinger A."/>
            <person name="Honan T."/>
            <person name="Huard M.D."/>
            <person name="Hughes L."/>
            <person name="Hurhula B."/>
            <person name="Husby M.E."/>
            <person name="Kamat A."/>
            <person name="Kanga B."/>
            <person name="Kashin S."/>
            <person name="Khazanovich D."/>
            <person name="Kisner P."/>
            <person name="Lance K."/>
            <person name="Lara M."/>
            <person name="Lee W."/>
            <person name="Lennon N."/>
            <person name="Letendre F."/>
            <person name="LeVine R."/>
            <person name="Lipovsky A."/>
            <person name="Liu X."/>
            <person name="Liu J."/>
            <person name="Liu S."/>
            <person name="Lokyitsang T."/>
            <person name="Lokyitsang Y."/>
            <person name="Lubonja R."/>
            <person name="Lui A."/>
            <person name="MacDonald P."/>
            <person name="Magnisalis V."/>
            <person name="Maru K."/>
            <person name="Matthews C."/>
            <person name="McCusker W."/>
            <person name="McDonough S."/>
            <person name="Mehta T."/>
            <person name="Meldrim J."/>
            <person name="Meneus L."/>
            <person name="Mihai O."/>
            <person name="Mihalev A."/>
            <person name="Mihova T."/>
            <person name="Mittelman R."/>
            <person name="Mlenga V."/>
            <person name="Montmayeur A."/>
            <person name="Mulrain L."/>
            <person name="Navidi A."/>
            <person name="Naylor J."/>
            <person name="Negash T."/>
            <person name="Nguyen T."/>
            <person name="Nguyen N."/>
            <person name="Nicol R."/>
            <person name="Norbu C."/>
            <person name="Norbu N."/>
            <person name="Novod N."/>
            <person name="O'Neill B."/>
            <person name="Osman S."/>
            <person name="Markiewicz E."/>
            <person name="Oyono O.L."/>
            <person name="Patti C."/>
            <person name="Phunkhang P."/>
            <person name="Pierre F."/>
            <person name="Priest M."/>
            <person name="Raghuraman S."/>
            <person name="Rege F."/>
            <person name="Reyes R."/>
            <person name="Rise C."/>
            <person name="Rogov P."/>
            <person name="Ross K."/>
            <person name="Ryan E."/>
            <person name="Settipalli S."/>
            <person name="Shea T."/>
            <person name="Sherpa N."/>
            <person name="Shi L."/>
            <person name="Shih D."/>
            <person name="Sparrow T."/>
            <person name="Spaulding J."/>
            <person name="Stalker J."/>
            <person name="Stange-Thomann N."/>
            <person name="Stavropoulos S."/>
            <person name="Stone C."/>
            <person name="Strader C."/>
            <person name="Tesfaye S."/>
            <person name="Thomson T."/>
            <person name="Thoulutsang Y."/>
            <person name="Thoulutsang D."/>
            <person name="Topham K."/>
            <person name="Topping I."/>
            <person name="Tsamla T."/>
            <person name="Vassiliev H."/>
            <person name="Vo A."/>
            <person name="Wangchuk T."/>
            <person name="Wangdi T."/>
            <person name="Weiand M."/>
            <person name="Wilkinson J."/>
            <person name="Wilson A."/>
            <person name="Yadav S."/>
            <person name="Young G."/>
            <person name="Yu Q."/>
            <person name="Zembek L."/>
            <person name="Zhong D."/>
            <person name="Zimmer A."/>
            <person name="Zwirko Z."/>
            <person name="Jaffe D.B."/>
            <person name="Alvarez P."/>
            <person name="Brockman W."/>
            <person name="Butler J."/>
            <person name="Chin C."/>
            <person name="Gnerre S."/>
            <person name="Grabherr M."/>
            <person name="Kleber M."/>
            <person name="Mauceli E."/>
            <person name="MacCallum I."/>
        </authorList>
    </citation>
    <scope>NUCLEOTIDE SEQUENCE [LARGE SCALE GENOMIC DNA]</scope>
    <source>
        <strain evidence="4">white501</strain>
    </source>
</reference>
<sequence length="467" mass="51631">MASSTASQGSRPDTGISTQSQSQTQSISSASKSGKSAAARSGATDTVPSLTKEINSGLLSMKKGFSSFMTSIDSAIKSGTPNDDASDTFSIQSDISSDSDNFANVLGDDKTMDCMDVMFRLNPFTTDNMKASPVEMASEVYEEQPSSYKTNMSSPSEPSEGSTWRRRDLVSMATFRLTTVELIRQQEGPKSSVRLQVAAVSCDECGAIPWDELQIAHQANKTKFGARCKAWNLAPYNPEAPPCIRMRLEETLNMPKEIEGIIDRKRIQSWITHHAEIRVKDINMDLSMSTVIGLGDLAEDEVISPPMPVTVNLENVRINLLEDRPPVNITSPGPIPINLCIGRMRLERDQSGLLNIQPIDTNMSDAQHQAMGSALFGAPRERDRELLSMQLVMQQMKLDNDQLRRQLVDSKVNTDNYRHKTKQEADVLRSYLKAAQDDISILLEEKKALLDTIRSLQVIKWVGVLLA</sequence>
<feature type="coiled-coil region" evidence="1">
    <location>
        <begin position="393"/>
        <end position="452"/>
    </location>
</feature>
<evidence type="ECO:0000313" key="3">
    <source>
        <dbReference type="EMBL" id="EDX03781.1"/>
    </source>
</evidence>
<name>B4Q365_DROSI</name>
<evidence type="ECO:0000313" key="4">
    <source>
        <dbReference type="Proteomes" id="UP000000304"/>
    </source>
</evidence>
<dbReference type="Proteomes" id="UP000000304">
    <property type="component" value="Chromosome 2L"/>
</dbReference>
<protein>
    <submittedName>
        <fullName evidence="3">GD23317</fullName>
    </submittedName>
</protein>
<keyword evidence="1" id="KW-0175">Coiled coil</keyword>
<dbReference type="EMBL" id="CM000361">
    <property type="protein sequence ID" value="EDX03781.1"/>
    <property type="molecule type" value="Genomic_DNA"/>
</dbReference>
<dbReference type="InterPro" id="IPR026728">
    <property type="entry name" value="BLTP3A/B"/>
</dbReference>
<proteinExistence type="predicted"/>
<dbReference type="PhylomeDB" id="B4Q365"/>
<gene>
    <name evidence="3" type="primary">Dsim\GD23317</name>
    <name evidence="3" type="ORF">Dsim_GD23317</name>
</gene>